<evidence type="ECO:0000256" key="4">
    <source>
        <dbReference type="ARBA" id="ARBA00022771"/>
    </source>
</evidence>
<dbReference type="GO" id="GO:0000977">
    <property type="term" value="F:RNA polymerase II transcription regulatory region sequence-specific DNA binding"/>
    <property type="evidence" value="ECO:0007669"/>
    <property type="project" value="TreeGrafter"/>
</dbReference>
<evidence type="ECO:0000256" key="1">
    <source>
        <dbReference type="ARBA" id="ARBA00004123"/>
    </source>
</evidence>
<comment type="caution">
    <text evidence="18">The sequence shown here is derived from an EMBL/GenBank/DDBJ whole genome shotgun (WGS) entry which is preliminary data.</text>
</comment>
<dbReference type="Pfam" id="PF07500">
    <property type="entry name" value="TFIIS_M"/>
    <property type="match status" value="1"/>
</dbReference>
<dbReference type="InterPro" id="IPR017923">
    <property type="entry name" value="TFIIS_N"/>
</dbReference>
<dbReference type="InterPro" id="IPR003617">
    <property type="entry name" value="TFIIS/CRSP70_N_sub"/>
</dbReference>
<dbReference type="GO" id="GO:0006368">
    <property type="term" value="P:transcription elongation by RNA polymerase II"/>
    <property type="evidence" value="ECO:0007669"/>
    <property type="project" value="InterPro"/>
</dbReference>
<dbReference type="PROSITE" id="PS51319">
    <property type="entry name" value="TFIIS_N"/>
    <property type="match status" value="1"/>
</dbReference>
<accession>A0A8H3BN44</accession>
<dbReference type="NCBIfam" id="TIGR01385">
    <property type="entry name" value="TFSII"/>
    <property type="match status" value="1"/>
</dbReference>
<evidence type="ECO:0000256" key="12">
    <source>
        <dbReference type="PROSITE-ProRule" id="PRU00649"/>
    </source>
</evidence>
<dbReference type="GO" id="GO:0008270">
    <property type="term" value="F:zinc ion binding"/>
    <property type="evidence" value="ECO:0007669"/>
    <property type="project" value="UniProtKB-UniRule"/>
</dbReference>
<dbReference type="InterPro" id="IPR001222">
    <property type="entry name" value="Znf_TFIIS"/>
</dbReference>
<dbReference type="InterPro" id="IPR035100">
    <property type="entry name" value="TF_IIS-typ"/>
</dbReference>
<proteinExistence type="inferred from homology"/>
<feature type="compositionally biased region" description="Low complexity" evidence="14">
    <location>
        <begin position="96"/>
        <end position="106"/>
    </location>
</feature>
<feature type="domain" description="TFIIS central" evidence="17">
    <location>
        <begin position="159"/>
        <end position="273"/>
    </location>
</feature>
<evidence type="ECO:0000256" key="3">
    <source>
        <dbReference type="ARBA" id="ARBA00022723"/>
    </source>
</evidence>
<sequence>MEAAEVKKLIKDLQTATTTGKPEDGVTILKQLKQNVVATEDLLRETKAGLAIGKLRSHPRKEIADLAKELVKKWKEAVEAGKKAKAAAKPTPPPAATSQPAKSQPSPIDPPSRKQSISTPAMSTPTSSRPTSAPNQPQSNGVRTVKSDAVKIESKGDKTRDKCMELLYDAMASDSGAPIEQILKRVYAIEYQVYKEFDGVTKEYSTKMRRLFNNLKDKKNPGLREAVVSGDITAEKFIRMTPEEMASEERKQQNSALNEANVHAALGAGEPEAETDAFQCGRCKNFKTRYRQAQTRSADEPMTTFVTCTVCGNKWKFS</sequence>
<dbReference type="GO" id="GO:0031440">
    <property type="term" value="P:regulation of mRNA 3'-end processing"/>
    <property type="evidence" value="ECO:0007669"/>
    <property type="project" value="TreeGrafter"/>
</dbReference>
<organism evidence="18 19">
    <name type="scientific">Rhizoctonia solani</name>
    <dbReference type="NCBI Taxonomy" id="456999"/>
    <lineage>
        <taxon>Eukaryota</taxon>
        <taxon>Fungi</taxon>
        <taxon>Dikarya</taxon>
        <taxon>Basidiomycota</taxon>
        <taxon>Agaricomycotina</taxon>
        <taxon>Agaricomycetes</taxon>
        <taxon>Cantharellales</taxon>
        <taxon>Ceratobasidiaceae</taxon>
        <taxon>Rhizoctonia</taxon>
    </lineage>
</organism>
<dbReference type="GO" id="GO:0005634">
    <property type="term" value="C:nucleus"/>
    <property type="evidence" value="ECO:0007669"/>
    <property type="project" value="UniProtKB-SubCell"/>
</dbReference>
<dbReference type="SMART" id="SM00510">
    <property type="entry name" value="TFS2M"/>
    <property type="match status" value="1"/>
</dbReference>
<dbReference type="GO" id="GO:0031564">
    <property type="term" value="P:transcription antitermination"/>
    <property type="evidence" value="ECO:0007669"/>
    <property type="project" value="TreeGrafter"/>
</dbReference>
<protein>
    <recommendedName>
        <fullName evidence="13">Transcription elongation factor</fullName>
    </recommendedName>
</protein>
<evidence type="ECO:0000256" key="8">
    <source>
        <dbReference type="ARBA" id="ARBA00023163"/>
    </source>
</evidence>
<dbReference type="PANTHER" id="PTHR11477:SF0">
    <property type="entry name" value="IP08861P-RELATED"/>
    <property type="match status" value="1"/>
</dbReference>
<dbReference type="GO" id="GO:0006362">
    <property type="term" value="P:transcription elongation by RNA polymerase I"/>
    <property type="evidence" value="ECO:0007669"/>
    <property type="project" value="TreeGrafter"/>
</dbReference>
<dbReference type="EMBL" id="CAJMWQ010001691">
    <property type="protein sequence ID" value="CAE6459602.1"/>
    <property type="molecule type" value="Genomic_DNA"/>
</dbReference>
<dbReference type="PIRSF" id="PIRSF006704">
    <property type="entry name" value="TF_IIS"/>
    <property type="match status" value="1"/>
</dbReference>
<dbReference type="SUPFAM" id="SSF47676">
    <property type="entry name" value="Conserved domain common to transcription factors TFIIS, elongin A, CRSP70"/>
    <property type="match status" value="1"/>
</dbReference>
<feature type="domain" description="TFIIS-type" evidence="15">
    <location>
        <begin position="276"/>
        <end position="316"/>
    </location>
</feature>
<evidence type="ECO:0000313" key="18">
    <source>
        <dbReference type="EMBL" id="CAE6459602.1"/>
    </source>
</evidence>
<comment type="subcellular location">
    <subcellularLocation>
        <location evidence="1 12 13">Nucleus</location>
    </subcellularLocation>
</comment>
<dbReference type="PANTHER" id="PTHR11477">
    <property type="entry name" value="TRANSCRIPTION FACTOR S-II ZINC FINGER DOMAIN-CONTAINING PROTEIN"/>
    <property type="match status" value="1"/>
</dbReference>
<feature type="region of interest" description="Disordered" evidence="14">
    <location>
        <begin position="82"/>
        <end position="156"/>
    </location>
</feature>
<dbReference type="InterPro" id="IPR036575">
    <property type="entry name" value="TFIIS_cen_dom_sf"/>
</dbReference>
<gene>
    <name evidence="18" type="ORF">RDB_LOCUS87148</name>
</gene>
<dbReference type="Pfam" id="PF01096">
    <property type="entry name" value="Zn_ribbon_TFIIS"/>
    <property type="match status" value="1"/>
</dbReference>
<dbReference type="AlphaFoldDB" id="A0A8H3BN44"/>
<dbReference type="Gene3D" id="1.10.472.30">
    <property type="entry name" value="Transcription elongation factor S-II, central domain"/>
    <property type="match status" value="1"/>
</dbReference>
<keyword evidence="5 13" id="KW-0862">Zinc</keyword>
<dbReference type="CDD" id="cd13749">
    <property type="entry name" value="Zn-ribbon_TFIIS"/>
    <property type="match status" value="1"/>
</dbReference>
<dbReference type="InterPro" id="IPR003618">
    <property type="entry name" value="TFIIS_cen_dom"/>
</dbReference>
<comment type="similarity">
    <text evidence="2 13">Belongs to the TFS-II family.</text>
</comment>
<dbReference type="FunFam" id="1.10.472.30:FF:000003">
    <property type="entry name" value="Transcription elongation factor S-II"/>
    <property type="match status" value="1"/>
</dbReference>
<evidence type="ECO:0000256" key="9">
    <source>
        <dbReference type="ARBA" id="ARBA00023242"/>
    </source>
</evidence>
<keyword evidence="3 13" id="KW-0479">Metal-binding</keyword>
<dbReference type="Pfam" id="PF08711">
    <property type="entry name" value="Med26"/>
    <property type="match status" value="1"/>
</dbReference>
<evidence type="ECO:0000256" key="13">
    <source>
        <dbReference type="RuleBase" id="RU368078"/>
    </source>
</evidence>
<evidence type="ECO:0000256" key="5">
    <source>
        <dbReference type="ARBA" id="ARBA00022833"/>
    </source>
</evidence>
<evidence type="ECO:0000259" key="17">
    <source>
        <dbReference type="PROSITE" id="PS51321"/>
    </source>
</evidence>
<evidence type="ECO:0000313" key="19">
    <source>
        <dbReference type="Proteomes" id="UP000663826"/>
    </source>
</evidence>
<dbReference type="Gene3D" id="1.20.930.10">
    <property type="entry name" value="Conserved domain common to transcription factors TFIIS, elongin A, CRSP70"/>
    <property type="match status" value="1"/>
</dbReference>
<dbReference type="SMART" id="SM00440">
    <property type="entry name" value="ZnF_C2C2"/>
    <property type="match status" value="1"/>
</dbReference>
<evidence type="ECO:0000256" key="10">
    <source>
        <dbReference type="ARBA" id="ARBA00025408"/>
    </source>
</evidence>
<dbReference type="Gene3D" id="2.20.25.10">
    <property type="match status" value="1"/>
</dbReference>
<keyword evidence="9 12" id="KW-0539">Nucleus</keyword>
<keyword evidence="4 11" id="KW-0863">Zinc-finger</keyword>
<feature type="compositionally biased region" description="Low complexity" evidence="14">
    <location>
        <begin position="116"/>
        <end position="134"/>
    </location>
</feature>
<evidence type="ECO:0000256" key="7">
    <source>
        <dbReference type="ARBA" id="ARBA00023125"/>
    </source>
</evidence>
<evidence type="ECO:0000256" key="11">
    <source>
        <dbReference type="PROSITE-ProRule" id="PRU00472"/>
    </source>
</evidence>
<keyword evidence="8 13" id="KW-0804">Transcription</keyword>
<feature type="domain" description="TFIIS N-terminal" evidence="16">
    <location>
        <begin position="4"/>
        <end position="81"/>
    </location>
</feature>
<dbReference type="CDD" id="cd00183">
    <property type="entry name" value="TFIIS_I"/>
    <property type="match status" value="1"/>
</dbReference>
<dbReference type="GO" id="GO:0001139">
    <property type="term" value="F:RNA polymerase II complex recruiting activity"/>
    <property type="evidence" value="ECO:0007669"/>
    <property type="project" value="TreeGrafter"/>
</dbReference>
<dbReference type="Proteomes" id="UP000663826">
    <property type="component" value="Unassembled WGS sequence"/>
</dbReference>
<feature type="compositionally biased region" description="Basic and acidic residues" evidence="14">
    <location>
        <begin position="145"/>
        <end position="156"/>
    </location>
</feature>
<dbReference type="PROSITE" id="PS00466">
    <property type="entry name" value="ZF_TFIIS_1"/>
    <property type="match status" value="1"/>
</dbReference>
<dbReference type="PROSITE" id="PS51133">
    <property type="entry name" value="ZF_TFIIS_2"/>
    <property type="match status" value="1"/>
</dbReference>
<comment type="function">
    <text evidence="10">Necessary for efficient RNA polymerase II transcription elongation past template-encoded arresting sites. The arresting sites in DNA have the property of trapping a certain fraction of elongating RNA polymerases that pass through, resulting in locked ternary complexes. Cleavage of the nascent transcript by S-II allows the resumption of elongation from the new 3'-terminus.</text>
</comment>
<dbReference type="PROSITE" id="PS51321">
    <property type="entry name" value="TFIIS_CENTRAL"/>
    <property type="match status" value="1"/>
</dbReference>
<name>A0A8H3BN44_9AGAM</name>
<keyword evidence="6 13" id="KW-0805">Transcription regulation</keyword>
<evidence type="ECO:0000256" key="6">
    <source>
        <dbReference type="ARBA" id="ARBA00023015"/>
    </source>
</evidence>
<dbReference type="InterPro" id="IPR035441">
    <property type="entry name" value="TFIIS/LEDGF_dom_sf"/>
</dbReference>
<evidence type="ECO:0000256" key="14">
    <source>
        <dbReference type="SAM" id="MobiDB-lite"/>
    </source>
</evidence>
<evidence type="ECO:0000259" key="15">
    <source>
        <dbReference type="PROSITE" id="PS51133"/>
    </source>
</evidence>
<dbReference type="FunFam" id="1.20.930.10:FF:000007">
    <property type="entry name" value="Transcription elongation factor S-II"/>
    <property type="match status" value="1"/>
</dbReference>
<dbReference type="SUPFAM" id="SSF46942">
    <property type="entry name" value="Elongation factor TFIIS domain 2"/>
    <property type="match status" value="1"/>
</dbReference>
<keyword evidence="7 13" id="KW-0238">DNA-binding</keyword>
<dbReference type="SMART" id="SM00509">
    <property type="entry name" value="TFS2N"/>
    <property type="match status" value="1"/>
</dbReference>
<dbReference type="SUPFAM" id="SSF57783">
    <property type="entry name" value="Zinc beta-ribbon"/>
    <property type="match status" value="1"/>
</dbReference>
<dbReference type="InterPro" id="IPR006289">
    <property type="entry name" value="TFSII"/>
</dbReference>
<evidence type="ECO:0000259" key="16">
    <source>
        <dbReference type="PROSITE" id="PS51319"/>
    </source>
</evidence>
<evidence type="ECO:0000256" key="2">
    <source>
        <dbReference type="ARBA" id="ARBA00009647"/>
    </source>
</evidence>
<reference evidence="18" key="1">
    <citation type="submission" date="2021-01" db="EMBL/GenBank/DDBJ databases">
        <authorList>
            <person name="Kaushik A."/>
        </authorList>
    </citation>
    <scope>NUCLEOTIDE SEQUENCE</scope>
    <source>
        <strain evidence="18">AG1-1B</strain>
    </source>
</reference>